<reference evidence="3" key="1">
    <citation type="submission" date="2017-09" db="EMBL/GenBank/DDBJ databases">
        <authorList>
            <person name="Zhang Y."/>
            <person name="Huang X."/>
            <person name="Liu J."/>
            <person name="Lu L."/>
            <person name="Peng K."/>
        </authorList>
    </citation>
    <scope>NUCLEOTIDE SEQUENCE [LARGE SCALE GENOMIC DNA]</scope>
    <source>
        <strain evidence="3">S-XJ-1</strain>
    </source>
</reference>
<dbReference type="AlphaFoldDB" id="A0A2A2WL32"/>
<dbReference type="Pfam" id="PF17249">
    <property type="entry name" value="DUF5318"/>
    <property type="match status" value="1"/>
</dbReference>
<feature type="region of interest" description="Disordered" evidence="1">
    <location>
        <begin position="1"/>
        <end position="24"/>
    </location>
</feature>
<dbReference type="OrthoDB" id="3531406at2"/>
<dbReference type="EMBL" id="NTGA01000036">
    <property type="protein sequence ID" value="PAY21902.1"/>
    <property type="molecule type" value="Genomic_DNA"/>
</dbReference>
<gene>
    <name evidence="2" type="ORF">CEY15_16380</name>
</gene>
<protein>
    <recommendedName>
        <fullName evidence="4">DUF5318 domain-containing protein</fullName>
    </recommendedName>
</protein>
<proteinExistence type="predicted"/>
<evidence type="ECO:0000256" key="1">
    <source>
        <dbReference type="SAM" id="MobiDB-lite"/>
    </source>
</evidence>
<name>A0A2A2WL32_9ACTN</name>
<evidence type="ECO:0008006" key="4">
    <source>
        <dbReference type="Google" id="ProtNLM"/>
    </source>
</evidence>
<comment type="caution">
    <text evidence="2">The sequence shown here is derived from an EMBL/GenBank/DDBJ whole genome shotgun (WGS) entry which is preliminary data.</text>
</comment>
<keyword evidence="3" id="KW-1185">Reference proteome</keyword>
<dbReference type="InterPro" id="IPR035169">
    <property type="entry name" value="DUF5318"/>
</dbReference>
<dbReference type="Proteomes" id="UP000218810">
    <property type="component" value="Unassembled WGS sequence"/>
</dbReference>
<sequence>MDQADSRYRRPGPPPGPEDPTGREALRRRRVVDFALRRRGVLADLREGVSALREVCDADVYLLRAAGFHGVETETVCPVCRKENLTEVSWVFGDDLGTASGSARSADEIEQLALTHDAFTVHVVEVCRSCSWNHLVESYEVGLASGEGRRVRRAVRELRRHR</sequence>
<accession>A0A2A2WL32</accession>
<organism evidence="2 3">
    <name type="scientific">Dietzia natronolimnaea</name>
    <dbReference type="NCBI Taxonomy" id="161920"/>
    <lineage>
        <taxon>Bacteria</taxon>
        <taxon>Bacillati</taxon>
        <taxon>Actinomycetota</taxon>
        <taxon>Actinomycetes</taxon>
        <taxon>Mycobacteriales</taxon>
        <taxon>Dietziaceae</taxon>
        <taxon>Dietzia</taxon>
    </lineage>
</organism>
<evidence type="ECO:0000313" key="2">
    <source>
        <dbReference type="EMBL" id="PAY21902.1"/>
    </source>
</evidence>
<evidence type="ECO:0000313" key="3">
    <source>
        <dbReference type="Proteomes" id="UP000218810"/>
    </source>
</evidence>